<accession>A0A0B2V067</accession>
<dbReference type="Proteomes" id="UP000031036">
    <property type="component" value="Unassembled WGS sequence"/>
</dbReference>
<organism evidence="1 2">
    <name type="scientific">Toxocara canis</name>
    <name type="common">Canine roundworm</name>
    <dbReference type="NCBI Taxonomy" id="6265"/>
    <lineage>
        <taxon>Eukaryota</taxon>
        <taxon>Metazoa</taxon>
        <taxon>Ecdysozoa</taxon>
        <taxon>Nematoda</taxon>
        <taxon>Chromadorea</taxon>
        <taxon>Rhabditida</taxon>
        <taxon>Spirurina</taxon>
        <taxon>Ascaridomorpha</taxon>
        <taxon>Ascaridoidea</taxon>
        <taxon>Toxocaridae</taxon>
        <taxon>Toxocara</taxon>
    </lineage>
</organism>
<keyword evidence="2" id="KW-1185">Reference proteome</keyword>
<gene>
    <name evidence="1" type="ORF">Tcan_03869</name>
</gene>
<evidence type="ECO:0000313" key="1">
    <source>
        <dbReference type="EMBL" id="KHN76696.1"/>
    </source>
</evidence>
<sequence length="102" mass="11743">MKQSGKDAYVVIGGVQQMKTARGSTATDRPNPALLSLCKLHRQAYFCFSPDIRFLSTVHWFQFRVFGSLPQNIVETQSASIFETRLHSFDVLRYFILYDFLS</sequence>
<comment type="caution">
    <text evidence="1">The sequence shown here is derived from an EMBL/GenBank/DDBJ whole genome shotgun (WGS) entry which is preliminary data.</text>
</comment>
<protein>
    <submittedName>
        <fullName evidence="1">Uncharacterized protein</fullName>
    </submittedName>
</protein>
<dbReference type="EMBL" id="JPKZ01002480">
    <property type="protein sequence ID" value="KHN76696.1"/>
    <property type="molecule type" value="Genomic_DNA"/>
</dbReference>
<proteinExistence type="predicted"/>
<evidence type="ECO:0000313" key="2">
    <source>
        <dbReference type="Proteomes" id="UP000031036"/>
    </source>
</evidence>
<name>A0A0B2V067_TOXCA</name>
<reference evidence="1 2" key="1">
    <citation type="submission" date="2014-11" db="EMBL/GenBank/DDBJ databases">
        <title>Genetic blueprint of the zoonotic pathogen Toxocara canis.</title>
        <authorList>
            <person name="Zhu X.-Q."/>
            <person name="Korhonen P.K."/>
            <person name="Cai H."/>
            <person name="Young N.D."/>
            <person name="Nejsum P."/>
            <person name="von Samson-Himmelstjerna G."/>
            <person name="Boag P.R."/>
            <person name="Tan P."/>
            <person name="Li Q."/>
            <person name="Min J."/>
            <person name="Yang Y."/>
            <person name="Wang X."/>
            <person name="Fang X."/>
            <person name="Hall R.S."/>
            <person name="Hofmann A."/>
            <person name="Sternberg P.W."/>
            <person name="Jex A.R."/>
            <person name="Gasser R.B."/>
        </authorList>
    </citation>
    <scope>NUCLEOTIDE SEQUENCE [LARGE SCALE GENOMIC DNA]</scope>
    <source>
        <strain evidence="1">PN_DK_2014</strain>
    </source>
</reference>
<dbReference type="AlphaFoldDB" id="A0A0B2V067"/>